<comment type="subcellular location">
    <subcellularLocation>
        <location evidence="1">Membrane</location>
        <topology evidence="1">Multi-pass membrane protein</topology>
    </subcellularLocation>
</comment>
<dbReference type="InterPro" id="IPR004695">
    <property type="entry name" value="SLAC1/Mae1/Ssu1/TehA"/>
</dbReference>
<evidence type="ECO:0000256" key="3">
    <source>
        <dbReference type="ARBA" id="ARBA00022989"/>
    </source>
</evidence>
<comment type="caution">
    <text evidence="6">The sequence shown here is derived from an EMBL/GenBank/DDBJ whole genome shotgun (WGS) entry which is preliminary data.</text>
</comment>
<dbReference type="Pfam" id="PF03595">
    <property type="entry name" value="SLAC1"/>
    <property type="match status" value="1"/>
</dbReference>
<protein>
    <submittedName>
        <fullName evidence="6">C4-dicarboxylate transporter/malic acid transport protein</fullName>
    </submittedName>
</protein>
<feature type="transmembrane region" description="Helical" evidence="5">
    <location>
        <begin position="29"/>
        <end position="50"/>
    </location>
</feature>
<name>A0ABQ0KRL2_MYCNV</name>
<feature type="transmembrane region" description="Helical" evidence="5">
    <location>
        <begin position="191"/>
        <end position="209"/>
    </location>
</feature>
<dbReference type="InterPro" id="IPR038665">
    <property type="entry name" value="Voltage-dep_anion_channel_sf"/>
</dbReference>
<organism evidence="6 7">
    <name type="scientific">Mycolicibacterium novocastrense</name>
    <name type="common">Mycobacterium novocastrense</name>
    <dbReference type="NCBI Taxonomy" id="59813"/>
    <lineage>
        <taxon>Bacteria</taxon>
        <taxon>Bacillati</taxon>
        <taxon>Actinomycetota</taxon>
        <taxon>Actinomycetes</taxon>
        <taxon>Mycobacteriales</taxon>
        <taxon>Mycobacteriaceae</taxon>
        <taxon>Mycolicibacterium</taxon>
    </lineage>
</organism>
<feature type="transmembrane region" description="Helical" evidence="5">
    <location>
        <begin position="251"/>
        <end position="270"/>
    </location>
</feature>
<dbReference type="EMBL" id="BCTA01000086">
    <property type="protein sequence ID" value="GAT12090.1"/>
    <property type="molecule type" value="Genomic_DNA"/>
</dbReference>
<evidence type="ECO:0000256" key="4">
    <source>
        <dbReference type="ARBA" id="ARBA00023136"/>
    </source>
</evidence>
<feature type="transmembrane region" description="Helical" evidence="5">
    <location>
        <begin position="62"/>
        <end position="80"/>
    </location>
</feature>
<dbReference type="Gene3D" id="1.50.10.150">
    <property type="entry name" value="Voltage-dependent anion channel"/>
    <property type="match status" value="1"/>
</dbReference>
<keyword evidence="4 5" id="KW-0472">Membrane</keyword>
<feature type="transmembrane region" description="Helical" evidence="5">
    <location>
        <begin position="156"/>
        <end position="179"/>
    </location>
</feature>
<feature type="transmembrane region" description="Helical" evidence="5">
    <location>
        <begin position="86"/>
        <end position="104"/>
    </location>
</feature>
<feature type="transmembrane region" description="Helical" evidence="5">
    <location>
        <begin position="124"/>
        <end position="144"/>
    </location>
</feature>
<proteinExistence type="predicted"/>
<keyword evidence="2 5" id="KW-0812">Transmembrane</keyword>
<feature type="transmembrane region" description="Helical" evidence="5">
    <location>
        <begin position="221"/>
        <end position="239"/>
    </location>
</feature>
<evidence type="ECO:0000256" key="5">
    <source>
        <dbReference type="SAM" id="Phobius"/>
    </source>
</evidence>
<dbReference type="RefSeq" id="WP_308206362.1">
    <property type="nucleotide sequence ID" value="NZ_BCTA01000086.1"/>
</dbReference>
<dbReference type="CDD" id="cd09319">
    <property type="entry name" value="TDT_like_1"/>
    <property type="match status" value="1"/>
</dbReference>
<evidence type="ECO:0000256" key="1">
    <source>
        <dbReference type="ARBA" id="ARBA00004141"/>
    </source>
</evidence>
<reference evidence="6 7" key="1">
    <citation type="journal article" date="2016" name="Genome Announc.">
        <title>Draft Genome Sequences of Five Rapidly Growing Mycobacterium Species, M. thermoresistibile, M. fortuitum subsp. acetamidolyticum, M. canariasense, M. brisbanense, and M. novocastrense.</title>
        <authorList>
            <person name="Katahira K."/>
            <person name="Ogura Y."/>
            <person name="Gotoh Y."/>
            <person name="Hayashi T."/>
        </authorList>
    </citation>
    <scope>NUCLEOTIDE SEQUENCE [LARGE SCALE GENOMIC DNA]</scope>
    <source>
        <strain evidence="6 7">JCM18114</strain>
    </source>
</reference>
<evidence type="ECO:0000313" key="7">
    <source>
        <dbReference type="Proteomes" id="UP000069773"/>
    </source>
</evidence>
<accession>A0ABQ0KRL2</accession>
<evidence type="ECO:0000256" key="2">
    <source>
        <dbReference type="ARBA" id="ARBA00022692"/>
    </source>
</evidence>
<keyword evidence="7" id="KW-1185">Reference proteome</keyword>
<dbReference type="Proteomes" id="UP000069773">
    <property type="component" value="Unassembled WGS sequence"/>
</dbReference>
<gene>
    <name evidence="6" type="ORF">RMCN_5223</name>
</gene>
<feature type="transmembrane region" description="Helical" evidence="5">
    <location>
        <begin position="282"/>
        <end position="304"/>
    </location>
</feature>
<evidence type="ECO:0000313" key="6">
    <source>
        <dbReference type="EMBL" id="GAT12090.1"/>
    </source>
</evidence>
<keyword evidence="3 5" id="KW-1133">Transmembrane helix</keyword>
<sequence>MRPDAFAFVMATGIVSIAAVDHGLTYVSGALAVLAVLGLLVLVVVAVVSWFRRPPDWSDPDVTIGLFTFVAACAVLDSRLMANSVAMWALAVPAALVWSVLVVLTARNFVRRAWKELQGRARGAWELCSVGTSGLAIVAVALARDTGWHALLLTGVAIWIAAIAIYGVMTTLILARAFAARLDPGGFEPDAWILMGGLAIATLAGDHIHRAGIDAVRDVTVATWCLATAWIPPLVYFAVRHIGRPGARRFAGVWWAMVFPLGMYSAASHAMAVETGWHGLPAISLVFLWIAFAAWIAVAIAGVLRVSARTRHLPSGHGHR</sequence>